<protein>
    <submittedName>
        <fullName evidence="3">Uncharacterized protein</fullName>
    </submittedName>
</protein>
<comment type="caution">
    <text evidence="3">The sequence shown here is derived from an EMBL/GenBank/DDBJ whole genome shotgun (WGS) entry which is preliminary data.</text>
</comment>
<name>A0AAV4G8H5_9GAST</name>
<feature type="transmembrane region" description="Helical" evidence="2">
    <location>
        <begin position="12"/>
        <end position="28"/>
    </location>
</feature>
<feature type="region of interest" description="Disordered" evidence="1">
    <location>
        <begin position="114"/>
        <end position="144"/>
    </location>
</feature>
<reference evidence="3 4" key="1">
    <citation type="journal article" date="2021" name="Elife">
        <title>Chloroplast acquisition without the gene transfer in kleptoplastic sea slugs, Plakobranchus ocellatus.</title>
        <authorList>
            <person name="Maeda T."/>
            <person name="Takahashi S."/>
            <person name="Yoshida T."/>
            <person name="Shimamura S."/>
            <person name="Takaki Y."/>
            <person name="Nagai Y."/>
            <person name="Toyoda A."/>
            <person name="Suzuki Y."/>
            <person name="Arimoto A."/>
            <person name="Ishii H."/>
            <person name="Satoh N."/>
            <person name="Nishiyama T."/>
            <person name="Hasebe M."/>
            <person name="Maruyama T."/>
            <person name="Minagawa J."/>
            <person name="Obokata J."/>
            <person name="Shigenobu S."/>
        </authorList>
    </citation>
    <scope>NUCLEOTIDE SEQUENCE [LARGE SCALE GENOMIC DNA]</scope>
</reference>
<evidence type="ECO:0000256" key="2">
    <source>
        <dbReference type="SAM" id="Phobius"/>
    </source>
</evidence>
<gene>
    <name evidence="3" type="ORF">ElyMa_005909400</name>
</gene>
<keyword evidence="2" id="KW-0472">Membrane</keyword>
<evidence type="ECO:0000256" key="1">
    <source>
        <dbReference type="SAM" id="MobiDB-lite"/>
    </source>
</evidence>
<organism evidence="3 4">
    <name type="scientific">Elysia marginata</name>
    <dbReference type="NCBI Taxonomy" id="1093978"/>
    <lineage>
        <taxon>Eukaryota</taxon>
        <taxon>Metazoa</taxon>
        <taxon>Spiralia</taxon>
        <taxon>Lophotrochozoa</taxon>
        <taxon>Mollusca</taxon>
        <taxon>Gastropoda</taxon>
        <taxon>Heterobranchia</taxon>
        <taxon>Euthyneura</taxon>
        <taxon>Panpulmonata</taxon>
        <taxon>Sacoglossa</taxon>
        <taxon>Placobranchoidea</taxon>
        <taxon>Plakobranchidae</taxon>
        <taxon>Elysia</taxon>
    </lineage>
</organism>
<dbReference type="Proteomes" id="UP000762676">
    <property type="component" value="Unassembled WGS sequence"/>
</dbReference>
<dbReference type="AlphaFoldDB" id="A0AAV4G8H5"/>
<evidence type="ECO:0000313" key="3">
    <source>
        <dbReference type="EMBL" id="GFR80870.1"/>
    </source>
</evidence>
<proteinExistence type="predicted"/>
<keyword evidence="2" id="KW-0812">Transmembrane</keyword>
<sequence>MQLVLRKSLQRRCVVFRIFFLLVVQNYFNIAETVSTSFTYEQMVGDVTDCRYQVFLTSSLLACGMKASAIKSPVFRYDSSSKQCSLCSVEDMVGYNEGAGGHVWVEQDLQETSLTDSSQARNRGGPGAPLFEQAIIAPPPEGRR</sequence>
<evidence type="ECO:0000313" key="4">
    <source>
        <dbReference type="Proteomes" id="UP000762676"/>
    </source>
</evidence>
<dbReference type="EMBL" id="BMAT01011867">
    <property type="protein sequence ID" value="GFR80870.1"/>
    <property type="molecule type" value="Genomic_DNA"/>
</dbReference>
<keyword evidence="2" id="KW-1133">Transmembrane helix</keyword>
<accession>A0AAV4G8H5</accession>
<keyword evidence="4" id="KW-1185">Reference proteome</keyword>